<dbReference type="EMBL" id="JAGGKP010000011">
    <property type="protein sequence ID" value="MBP1938137.1"/>
    <property type="molecule type" value="Genomic_DNA"/>
</dbReference>
<protein>
    <recommendedName>
        <fullName evidence="3">GapA-binding peptide SR1P</fullName>
    </recommendedName>
</protein>
<organism evidence="1 2">
    <name type="scientific">Paenibacillus sediminis</name>
    <dbReference type="NCBI Taxonomy" id="664909"/>
    <lineage>
        <taxon>Bacteria</taxon>
        <taxon>Bacillati</taxon>
        <taxon>Bacillota</taxon>
        <taxon>Bacilli</taxon>
        <taxon>Bacillales</taxon>
        <taxon>Paenibacillaceae</taxon>
        <taxon>Paenibacillus</taxon>
    </lineage>
</organism>
<evidence type="ECO:0008006" key="3">
    <source>
        <dbReference type="Google" id="ProtNLM"/>
    </source>
</evidence>
<dbReference type="RefSeq" id="WP_209852074.1">
    <property type="nucleotide sequence ID" value="NZ_CBCRVE010000004.1"/>
</dbReference>
<evidence type="ECO:0000313" key="2">
    <source>
        <dbReference type="Proteomes" id="UP001519273"/>
    </source>
</evidence>
<comment type="caution">
    <text evidence="1">The sequence shown here is derived from an EMBL/GenBank/DDBJ whole genome shotgun (WGS) entry which is preliminary data.</text>
</comment>
<proteinExistence type="predicted"/>
<name>A0ABS4H7B3_9BACL</name>
<accession>A0ABS4H7B3</accession>
<keyword evidence="2" id="KW-1185">Reference proteome</keyword>
<evidence type="ECO:0000313" key="1">
    <source>
        <dbReference type="EMBL" id="MBP1938137.1"/>
    </source>
</evidence>
<reference evidence="1 2" key="1">
    <citation type="submission" date="2021-03" db="EMBL/GenBank/DDBJ databases">
        <title>Genomic Encyclopedia of Type Strains, Phase IV (KMG-IV): sequencing the most valuable type-strain genomes for metagenomic binning, comparative biology and taxonomic classification.</title>
        <authorList>
            <person name="Goeker M."/>
        </authorList>
    </citation>
    <scope>NUCLEOTIDE SEQUENCE [LARGE SCALE GENOMIC DNA]</scope>
    <source>
        <strain evidence="1 2">DSM 23491</strain>
    </source>
</reference>
<dbReference type="Proteomes" id="UP001519273">
    <property type="component" value="Unassembled WGS sequence"/>
</dbReference>
<gene>
    <name evidence="1" type="ORF">J2Z20_003056</name>
</gene>
<sequence>MLGFKIVCNSCGKETLFIPGDQPKEKPIVIQTEKDYLALSCGCGNMAGDKTG</sequence>